<evidence type="ECO:0000259" key="3">
    <source>
        <dbReference type="Pfam" id="PF11350"/>
    </source>
</evidence>
<feature type="compositionally biased region" description="Polar residues" evidence="1">
    <location>
        <begin position="108"/>
        <end position="118"/>
    </location>
</feature>
<sequence>MANRVTNGARGGGERSPYSSSARRSDRYGGYPTGSGRAVRAGEERYRPGSRRTAAEPLSASWRPREEEPEPAPKRGKVGKLTKTYGWRVYALPVLAVVTALVVFDTATSPPETPQVEQGATALAGGEGTGTNGEGEAAPAGAELPAPQMDLNIPTADLPEGKPYTQQGQGTWHVVPGKSEPYGSGGKLWKYTIEIEDGIPPEDIGGEDTFANTVQGILSADPRGWAGSGQLRLQRVDNSDPDPDFRVVLTTSDTAKKVCGSSIPYEASCRKGDTKQVVINLARWVRGAKAFSSDLLAYREYAINHEVGHALGHGHIGCGKDGDLAPVMMQQSFGVANDYVAKLNNVPGGDRNSVPADGKVCKPNSYPNPGAQAG</sequence>
<dbReference type="SUPFAM" id="SSF55486">
    <property type="entry name" value="Metalloproteases ('zincins'), catalytic domain"/>
    <property type="match status" value="1"/>
</dbReference>
<keyword evidence="2" id="KW-1133">Transmembrane helix</keyword>
<organism evidence="4 5">
    <name type="scientific">Amycolatopsis albispora</name>
    <dbReference type="NCBI Taxonomy" id="1804986"/>
    <lineage>
        <taxon>Bacteria</taxon>
        <taxon>Bacillati</taxon>
        <taxon>Actinomycetota</taxon>
        <taxon>Actinomycetes</taxon>
        <taxon>Pseudonocardiales</taxon>
        <taxon>Pseudonocardiaceae</taxon>
        <taxon>Amycolatopsis</taxon>
    </lineage>
</organism>
<feature type="domain" description="DUF3152" evidence="3">
    <location>
        <begin position="158"/>
        <end position="369"/>
    </location>
</feature>
<name>A0A344LGJ3_9PSEU</name>
<evidence type="ECO:0000313" key="4">
    <source>
        <dbReference type="EMBL" id="AXB47167.1"/>
    </source>
</evidence>
<keyword evidence="2" id="KW-0472">Membrane</keyword>
<evidence type="ECO:0000313" key="5">
    <source>
        <dbReference type="Proteomes" id="UP000250434"/>
    </source>
</evidence>
<feature type="transmembrane region" description="Helical" evidence="2">
    <location>
        <begin position="85"/>
        <end position="104"/>
    </location>
</feature>
<dbReference type="InterPro" id="IPR022603">
    <property type="entry name" value="DUF3152"/>
</dbReference>
<feature type="region of interest" description="Disordered" evidence="1">
    <location>
        <begin position="1"/>
        <end position="78"/>
    </location>
</feature>
<dbReference type="Pfam" id="PF11350">
    <property type="entry name" value="DUF3152"/>
    <property type="match status" value="1"/>
</dbReference>
<evidence type="ECO:0000256" key="2">
    <source>
        <dbReference type="SAM" id="Phobius"/>
    </source>
</evidence>
<gene>
    <name evidence="4" type="ORF">A4R43_35875</name>
</gene>
<dbReference type="AlphaFoldDB" id="A0A344LGJ3"/>
<reference evidence="4 5" key="1">
    <citation type="submission" date="2016-04" db="EMBL/GenBank/DDBJ databases">
        <title>Complete genome sequence and analysis of deep-sea sediment isolate, Amycolatopsis sp. WP1.</title>
        <authorList>
            <person name="Wang H."/>
            <person name="Chen S."/>
            <person name="Wu Q."/>
        </authorList>
    </citation>
    <scope>NUCLEOTIDE SEQUENCE [LARGE SCALE GENOMIC DNA]</scope>
    <source>
        <strain evidence="4 5">WP1</strain>
    </source>
</reference>
<keyword evidence="5" id="KW-1185">Reference proteome</keyword>
<dbReference type="Proteomes" id="UP000250434">
    <property type="component" value="Chromosome"/>
</dbReference>
<dbReference type="KEGG" id="aab:A4R43_35875"/>
<keyword evidence="2" id="KW-0812">Transmembrane</keyword>
<protein>
    <recommendedName>
        <fullName evidence="3">DUF3152 domain-containing protein</fullName>
    </recommendedName>
</protein>
<feature type="region of interest" description="Disordered" evidence="1">
    <location>
        <begin position="108"/>
        <end position="142"/>
    </location>
</feature>
<evidence type="ECO:0000256" key="1">
    <source>
        <dbReference type="SAM" id="MobiDB-lite"/>
    </source>
</evidence>
<feature type="region of interest" description="Disordered" evidence="1">
    <location>
        <begin position="350"/>
        <end position="374"/>
    </location>
</feature>
<accession>A0A344LGJ3</accession>
<proteinExistence type="predicted"/>
<dbReference type="OrthoDB" id="9779865at2"/>
<dbReference type="RefSeq" id="WP_113696225.1">
    <property type="nucleotide sequence ID" value="NZ_CP015163.1"/>
</dbReference>
<dbReference type="EMBL" id="CP015163">
    <property type="protein sequence ID" value="AXB47167.1"/>
    <property type="molecule type" value="Genomic_DNA"/>
</dbReference>